<reference evidence="2" key="1">
    <citation type="submission" date="2022-12" db="EMBL/GenBank/DDBJ databases">
        <title>Paracoccus sp. EF6 isolated from a lake water.</title>
        <authorList>
            <person name="Liu H."/>
        </authorList>
    </citation>
    <scope>NUCLEOTIDE SEQUENCE</scope>
    <source>
        <strain evidence="2">EF6</strain>
    </source>
</reference>
<dbReference type="InterPro" id="IPR047960">
    <property type="entry name" value="Transpos_IS1380"/>
</dbReference>
<keyword evidence="3" id="KW-1185">Reference proteome</keyword>
<sequence length="447" mass="50849">MDVSTPSRLCLSPVDGKQVLLGFDGARMSSDAGLLLLREIERREGLAGCLATCVKDPRAPARVQHSLEEIIRFRILMIAAGYEDANDAADLRHDPSFKLALERASESGAALCSQPTISRMENLPDVRTLIRMGREMVRFYCQSFPRAPRQIVLDIDDTFDAAYGHQQLRLFNSYYDEYGFQPIVVFDGEGRLVGAQLRPARRPKGAEIAAHLRRLIRQIRRFWPKTEILLRADSHYCTPQVLDLCDGLDLLYVFGLSKNTRLAAHVLPLEASTAERYARSPGPTLRRFKTFSYAAGSWSKPRRVIARVEVSFRGRDTRYIVTNLEGGRGKHLYKRLYSARGQAENHIKGWKTHLAADRTSCSKANANQMRLMLHGCAYWLWWTLRAACPKRSPWRHAQFDTLRLHLLKLAATIVEKKTRIIITLPACCPRRKLLTLLFRALEPPRPA</sequence>
<dbReference type="SUPFAM" id="SSF53098">
    <property type="entry name" value="Ribonuclease H-like"/>
    <property type="match status" value="1"/>
</dbReference>
<dbReference type="InterPro" id="IPR025668">
    <property type="entry name" value="Tnp_DDE_dom"/>
</dbReference>
<protein>
    <submittedName>
        <fullName evidence="2">IS1380 family transposase</fullName>
    </submittedName>
</protein>
<evidence type="ECO:0000313" key="2">
    <source>
        <dbReference type="EMBL" id="MCZ0962467.1"/>
    </source>
</evidence>
<dbReference type="Pfam" id="PF13701">
    <property type="entry name" value="DDE_Tnp_1_4"/>
    <property type="match status" value="1"/>
</dbReference>
<dbReference type="InterPro" id="IPR012337">
    <property type="entry name" value="RNaseH-like_sf"/>
</dbReference>
<evidence type="ECO:0000313" key="3">
    <source>
        <dbReference type="Proteomes" id="UP001149822"/>
    </source>
</evidence>
<comment type="caution">
    <text evidence="2">The sequence shown here is derived from an EMBL/GenBank/DDBJ whole genome shotgun (WGS) entry which is preliminary data.</text>
</comment>
<dbReference type="Proteomes" id="UP001149822">
    <property type="component" value="Unassembled WGS sequence"/>
</dbReference>
<evidence type="ECO:0000259" key="1">
    <source>
        <dbReference type="Pfam" id="PF13701"/>
    </source>
</evidence>
<dbReference type="EMBL" id="JAPTYD010000017">
    <property type="protein sequence ID" value="MCZ0962467.1"/>
    <property type="molecule type" value="Genomic_DNA"/>
</dbReference>
<feature type="domain" description="Transposase DDE" evidence="1">
    <location>
        <begin position="12"/>
        <end position="442"/>
    </location>
</feature>
<proteinExistence type="predicted"/>
<gene>
    <name evidence="2" type="ORF">OU682_12640</name>
</gene>
<accession>A0ABT4J5R4</accession>
<name>A0ABT4J5R4_9RHOB</name>
<dbReference type="NCBIfam" id="NF033539">
    <property type="entry name" value="transpos_IS1380"/>
    <property type="match status" value="1"/>
</dbReference>
<dbReference type="RefSeq" id="WP_268942528.1">
    <property type="nucleotide sequence ID" value="NZ_JAPTYD010000017.1"/>
</dbReference>
<organism evidence="2 3">
    <name type="scientific">Paracoccus benzoatiresistens</name>
    <dbReference type="NCBI Taxonomy" id="2997341"/>
    <lineage>
        <taxon>Bacteria</taxon>
        <taxon>Pseudomonadati</taxon>
        <taxon>Pseudomonadota</taxon>
        <taxon>Alphaproteobacteria</taxon>
        <taxon>Rhodobacterales</taxon>
        <taxon>Paracoccaceae</taxon>
        <taxon>Paracoccus</taxon>
    </lineage>
</organism>